<dbReference type="InterPro" id="IPR041413">
    <property type="entry name" value="MLTR_LBD"/>
</dbReference>
<gene>
    <name evidence="1" type="ORF">SAMN05421630_101939</name>
</gene>
<proteinExistence type="predicted"/>
<dbReference type="CDD" id="cd00093">
    <property type="entry name" value="HTH_XRE"/>
    <property type="match status" value="1"/>
</dbReference>
<dbReference type="PANTHER" id="PTHR35010:SF4">
    <property type="entry name" value="BLL5781 PROTEIN"/>
    <property type="match status" value="1"/>
</dbReference>
<dbReference type="GO" id="GO:0003677">
    <property type="term" value="F:DNA binding"/>
    <property type="evidence" value="ECO:0007669"/>
    <property type="project" value="InterPro"/>
</dbReference>
<dbReference type="Gene3D" id="1.10.260.40">
    <property type="entry name" value="lambda repressor-like DNA-binding domains"/>
    <property type="match status" value="1"/>
</dbReference>
<dbReference type="InterPro" id="IPR001387">
    <property type="entry name" value="Cro/C1-type_HTH"/>
</dbReference>
<keyword evidence="2" id="KW-1185">Reference proteome</keyword>
<name>A0A1G6K148_9PSEU</name>
<dbReference type="Pfam" id="PF13560">
    <property type="entry name" value="HTH_31"/>
    <property type="match status" value="1"/>
</dbReference>
<dbReference type="InterPro" id="IPR010982">
    <property type="entry name" value="Lambda_DNA-bd_dom_sf"/>
</dbReference>
<dbReference type="PANTHER" id="PTHR35010">
    <property type="entry name" value="BLL4672 PROTEIN-RELATED"/>
    <property type="match status" value="1"/>
</dbReference>
<reference evidence="1 2" key="1">
    <citation type="submission" date="2016-10" db="EMBL/GenBank/DDBJ databases">
        <authorList>
            <person name="de Groot N.N."/>
        </authorList>
    </citation>
    <scope>NUCLEOTIDE SEQUENCE [LARGE SCALE GENOMIC DNA]</scope>
    <source>
        <strain evidence="1 2">CGMCC 4.5506</strain>
    </source>
</reference>
<dbReference type="SUPFAM" id="SSF47413">
    <property type="entry name" value="lambda repressor-like DNA-binding domains"/>
    <property type="match status" value="1"/>
</dbReference>
<protein>
    <submittedName>
        <fullName evidence="1">Transcriptional regulator, contains XRE-family HTH domain</fullName>
    </submittedName>
</protein>
<dbReference type="Pfam" id="PF17765">
    <property type="entry name" value="MLTR_LBD"/>
    <property type="match status" value="1"/>
</dbReference>
<sequence length="273" mass="30269">MKSDFMDSGGNPRTIGIMSAVGSLLREWRNRRRLSQLDLANAAEVSARHVSLVETGNSRPSANMILRLAEKLDVPLRERNRLLRAGGFAERFPERPLDDDALATESGALRRVLHAHEPYPAVVLDRGWNVVMANRAVTAFLADTGSELTEPPMNLVRLGLDPRGLAGRIVNLTEVRSVFRRRIARQLAIAPDPELSAVYEEYLAAEPGQPLAESESDIVIPMIIRAGGRVLRLFSTITTFGTPMDVTLAEIAVESYYPQDDETDDYFRGLMSQ</sequence>
<evidence type="ECO:0000313" key="2">
    <source>
        <dbReference type="Proteomes" id="UP000199494"/>
    </source>
</evidence>
<dbReference type="AlphaFoldDB" id="A0A1G6K148"/>
<accession>A0A1G6K148</accession>
<dbReference type="SMART" id="SM00530">
    <property type="entry name" value="HTH_XRE"/>
    <property type="match status" value="1"/>
</dbReference>
<dbReference type="STRING" id="530584.SAMN05421630_101939"/>
<evidence type="ECO:0000313" key="1">
    <source>
        <dbReference type="EMBL" id="SDC24006.1"/>
    </source>
</evidence>
<dbReference type="EMBL" id="FMZE01000001">
    <property type="protein sequence ID" value="SDC24006.1"/>
    <property type="molecule type" value="Genomic_DNA"/>
</dbReference>
<dbReference type="Proteomes" id="UP000199494">
    <property type="component" value="Unassembled WGS sequence"/>
</dbReference>
<dbReference type="PROSITE" id="PS50943">
    <property type="entry name" value="HTH_CROC1"/>
    <property type="match status" value="1"/>
</dbReference>
<organism evidence="1 2">
    <name type="scientific">Prauserella marina</name>
    <dbReference type="NCBI Taxonomy" id="530584"/>
    <lineage>
        <taxon>Bacteria</taxon>
        <taxon>Bacillati</taxon>
        <taxon>Actinomycetota</taxon>
        <taxon>Actinomycetes</taxon>
        <taxon>Pseudonocardiales</taxon>
        <taxon>Pseudonocardiaceae</taxon>
        <taxon>Prauserella</taxon>
    </lineage>
</organism>
<dbReference type="Gene3D" id="3.30.450.180">
    <property type="match status" value="1"/>
</dbReference>